<gene>
    <name evidence="1" type="ORF">HH195_10660</name>
</gene>
<accession>A0ACD1BGH3</accession>
<keyword evidence="2" id="KW-1185">Reference proteome</keyword>
<sequence>MEEILLITLKDIINFVENNNLKAYGEYKNSIITNVSILKDRKKLFKDTLYLTDKINLNYSKEFNILAVTKDIDKNSSLLQLKTNFSLEKIYILISEFLMKKQQLYIKKYNIFNSITNDFEIHEILNIAENYLNNPILILDTSYKILGLSKLATLLHDSINNHNENYYLVSKIIENIKEDNCMNTIYNSTQAFFHFANEKLIFCGIKTNEITTAYICVVKKYRDFDFDDLNLVNTLSKTLSIQIQKNNLFISTSGLEEEYYLIDLLENKVDDIDYVKERLSQTNFKIKDNLFLVAIPFKQMYKDYRHNFGLKQLISSIKNILLNSITTYIDNKIIFLVSKNSEKLFSCDVETQFLNFLKLNHLKAGISMPFENILETREFYKQSINVLNIVENLCSKDYIFYFEDYLEYYWFNLSVNNKNQINIKNLIHPYIKKIIINDKKHNTELLKTLITYLEYNRNSNIASKVLKIHNSTFFYRFHKIEALLNISLSDSDILFRLELSLKLLKYINKDISSF</sequence>
<dbReference type="EMBL" id="CP051754">
    <property type="protein sequence ID" value="QPJ86328.1"/>
    <property type="molecule type" value="Genomic_DNA"/>
</dbReference>
<proteinExistence type="predicted"/>
<organism evidence="1 2">
    <name type="scientific">Candidatus Sarcina troglodytae</name>
    <dbReference type="NCBI Taxonomy" id="2726954"/>
    <lineage>
        <taxon>Bacteria</taxon>
        <taxon>Bacillati</taxon>
        <taxon>Bacillota</taxon>
        <taxon>Clostridia</taxon>
        <taxon>Eubacteriales</taxon>
        <taxon>Clostridiaceae</taxon>
        <taxon>Sarcina</taxon>
    </lineage>
</organism>
<evidence type="ECO:0000313" key="2">
    <source>
        <dbReference type="Proteomes" id="UP000594603"/>
    </source>
</evidence>
<dbReference type="Proteomes" id="UP000594603">
    <property type="component" value="Chromosome"/>
</dbReference>
<reference evidence="1" key="1">
    <citation type="submission" date="2020-04" db="EMBL/GenBank/DDBJ databases">
        <title>A novel bacterium ('Candidatus Sarcina troglodytae' sp. nov.) linked to a protracted, uniformly lethal epizootic among sanctuary western chimpanzees (Pan troglodytes verus) in Sierra Leone.</title>
        <authorList>
            <person name="Owens L.A."/>
            <person name="Colitti B."/>
            <person name="Hirji I."/>
            <person name="Pizaro A."/>
            <person name="Jaffe J.E."/>
            <person name="Moittie S."/>
            <person name="Bishop-Lilly K.A."/>
            <person name="Estrella L.A."/>
            <person name="Voegtly L.J."/>
            <person name="Kuhn J.H."/>
            <person name="Suen G."/>
            <person name="Deblois C.L."/>
            <person name="Dunn C."/>
            <person name="Juan-Salles C."/>
            <person name="Goldberg T.L."/>
        </authorList>
    </citation>
    <scope>NUCLEOTIDE SEQUENCE</scope>
    <source>
        <strain evidence="1">JB2</strain>
    </source>
</reference>
<evidence type="ECO:0000313" key="1">
    <source>
        <dbReference type="EMBL" id="QPJ86328.1"/>
    </source>
</evidence>
<name>A0ACD1BGH3_9CLOT</name>
<protein>
    <submittedName>
        <fullName evidence="1">PucR family transcriptional regulator</fullName>
    </submittedName>
</protein>